<comment type="caution">
    <text evidence="2">The sequence shown here is derived from an EMBL/GenBank/DDBJ whole genome shotgun (WGS) entry which is preliminary data.</text>
</comment>
<evidence type="ECO:0000313" key="3">
    <source>
        <dbReference type="Proteomes" id="UP001156141"/>
    </source>
</evidence>
<organism evidence="2 3">
    <name type="scientific">Aestuariibaculum lutulentum</name>
    <dbReference type="NCBI Taxonomy" id="2920935"/>
    <lineage>
        <taxon>Bacteria</taxon>
        <taxon>Pseudomonadati</taxon>
        <taxon>Bacteroidota</taxon>
        <taxon>Flavobacteriia</taxon>
        <taxon>Flavobacteriales</taxon>
        <taxon>Flavobacteriaceae</taxon>
    </lineage>
</organism>
<dbReference type="Pfam" id="PF11306">
    <property type="entry name" value="DUF3108"/>
    <property type="match status" value="1"/>
</dbReference>
<proteinExistence type="predicted"/>
<name>A0ABS9RG55_9FLAO</name>
<dbReference type="Proteomes" id="UP001156141">
    <property type="component" value="Unassembled WGS sequence"/>
</dbReference>
<keyword evidence="1" id="KW-0732">Signal</keyword>
<reference evidence="2" key="1">
    <citation type="submission" date="2022-02" db="EMBL/GenBank/DDBJ databases">
        <title>Aestuariibaculum sp., a marine bacterium isolated from sediment in Guangxi.</title>
        <authorList>
            <person name="Ying J."/>
        </authorList>
    </citation>
    <scope>NUCLEOTIDE SEQUENCE</scope>
    <source>
        <strain evidence="2">L182</strain>
    </source>
</reference>
<dbReference type="InterPro" id="IPR021457">
    <property type="entry name" value="DUF3108"/>
</dbReference>
<sequence>MKKTLLILSVLLTMPLSYAQQESSFGTGEWFKFKMSYSGFLKAGNATLTVKDAKIDGKDVYHVVGKGWTTGMIKWFFRVEDLYESYFDKEAIKPYKFIRKIDEGGHIKDIEINFDQTKNKAHVFNKKHNTKRVFDTPVNVQDMVSTYYYLRDNIDIKSLKKGQEIRTDMFFDEENYGFKLKYLGEEVIETDFGNVLALKFRPYVMAGRVFKEEESLTLWVSKDKNKVPLRIKADLAVGSLRADLEAYKGLKHSFKIIAGKN</sequence>
<gene>
    <name evidence="2" type="ORF">MKW35_04730</name>
</gene>
<dbReference type="RefSeq" id="WP_240572234.1">
    <property type="nucleotide sequence ID" value="NZ_CP136709.1"/>
</dbReference>
<protein>
    <submittedName>
        <fullName evidence="2">DUF3108 domain-containing protein</fullName>
    </submittedName>
</protein>
<accession>A0ABS9RG55</accession>
<keyword evidence="3" id="KW-1185">Reference proteome</keyword>
<evidence type="ECO:0000313" key="2">
    <source>
        <dbReference type="EMBL" id="MCH4551915.1"/>
    </source>
</evidence>
<evidence type="ECO:0000256" key="1">
    <source>
        <dbReference type="SAM" id="SignalP"/>
    </source>
</evidence>
<dbReference type="EMBL" id="JAKVQD010000001">
    <property type="protein sequence ID" value="MCH4551915.1"/>
    <property type="molecule type" value="Genomic_DNA"/>
</dbReference>
<feature type="signal peptide" evidence="1">
    <location>
        <begin position="1"/>
        <end position="19"/>
    </location>
</feature>
<feature type="chain" id="PRO_5046978333" evidence="1">
    <location>
        <begin position="20"/>
        <end position="261"/>
    </location>
</feature>